<keyword evidence="6" id="KW-0503">Monooxygenase</keyword>
<name>A0A8H6YEA2_9AGAR</name>
<comment type="caution">
    <text evidence="7">The sequence shown here is derived from an EMBL/GenBank/DDBJ whole genome shotgun (WGS) entry which is preliminary data.</text>
</comment>
<dbReference type="GO" id="GO:0020037">
    <property type="term" value="F:heme binding"/>
    <property type="evidence" value="ECO:0007669"/>
    <property type="project" value="InterPro"/>
</dbReference>
<reference evidence="7" key="1">
    <citation type="submission" date="2020-05" db="EMBL/GenBank/DDBJ databases">
        <title>Mycena genomes resolve the evolution of fungal bioluminescence.</title>
        <authorList>
            <person name="Tsai I.J."/>
        </authorList>
    </citation>
    <scope>NUCLEOTIDE SEQUENCE</scope>
    <source>
        <strain evidence="7">160909Yilan</strain>
    </source>
</reference>
<comment type="cofactor">
    <cofactor evidence="1">
        <name>heme</name>
        <dbReference type="ChEBI" id="CHEBI:30413"/>
    </cofactor>
</comment>
<evidence type="ECO:0000313" key="7">
    <source>
        <dbReference type="EMBL" id="KAF7357121.1"/>
    </source>
</evidence>
<dbReference type="CDD" id="cd11041">
    <property type="entry name" value="CYP503A1-like"/>
    <property type="match status" value="1"/>
</dbReference>
<evidence type="ECO:0000256" key="4">
    <source>
        <dbReference type="ARBA" id="ARBA00023002"/>
    </source>
</evidence>
<dbReference type="PANTHER" id="PTHR46206">
    <property type="entry name" value="CYTOCHROME P450"/>
    <property type="match status" value="1"/>
</dbReference>
<dbReference type="AlphaFoldDB" id="A0A8H6YEA2"/>
<accession>A0A8H6YEA2</accession>
<evidence type="ECO:0000256" key="6">
    <source>
        <dbReference type="RuleBase" id="RU000461"/>
    </source>
</evidence>
<sequence length="537" mass="61460">MDGHSNPTPILISSTPWLMDDLKLDDLQPVIKYGALAVLGLTLFRKALDARKDDIPIIGSFGLSSYWDAFKFIHAAPDLIQQGYERYPEGIFRIARLYRWEYIVCGPKLTKEVGNTPENILSFYQGVEETTQTKLTMGREIAENPYHQLTVRTNLTRNLHTLFPEVRDEIVCSFDDVLQLQGSDWKLFEIFPTMMDIVARVSNRLFVGLPLCRDKAYLENNVQHTVDVISSGMIISLFPEFLRPIAGPWISKKDKSNARALKILGPILEERLEKERELGTDWPGRPNDLISWLLEIAEGEQRTPLDLVLRILALLPNEASTWLRSILPQWLCPMHFFDLTIHPEHFLPMREEAERVVKEEGWTKAALNNMVKIDSFLRESQRINPGGPVIMQRRVVAKDGFRFSDGTLLPYGAFLSVASRPVHYDTLKYENAASFDGFRFERERVQYMAQHDTIDDTQDIFKRHMISVGVDHLPFGTGKHACPGRFFAATELKAMLAHIVINYDIKAEVEGVRPPDMVFGTIISPNPTGKVYFRKRQ</sequence>
<dbReference type="EMBL" id="JACAZH010000010">
    <property type="protein sequence ID" value="KAF7357121.1"/>
    <property type="molecule type" value="Genomic_DNA"/>
</dbReference>
<evidence type="ECO:0000256" key="3">
    <source>
        <dbReference type="ARBA" id="ARBA00022723"/>
    </source>
</evidence>
<proteinExistence type="inferred from homology"/>
<gene>
    <name evidence="7" type="ORF">MSAN_01306200</name>
</gene>
<keyword evidence="5 6" id="KW-0408">Iron</keyword>
<evidence type="ECO:0000256" key="1">
    <source>
        <dbReference type="ARBA" id="ARBA00001971"/>
    </source>
</evidence>
<dbReference type="InterPro" id="IPR017972">
    <property type="entry name" value="Cyt_P450_CS"/>
</dbReference>
<dbReference type="OrthoDB" id="1844152at2759"/>
<protein>
    <recommendedName>
        <fullName evidence="9">Cytochrome P450</fullName>
    </recommendedName>
</protein>
<dbReference type="GO" id="GO:0004497">
    <property type="term" value="F:monooxygenase activity"/>
    <property type="evidence" value="ECO:0007669"/>
    <property type="project" value="UniProtKB-KW"/>
</dbReference>
<evidence type="ECO:0000313" key="8">
    <source>
        <dbReference type="Proteomes" id="UP000623467"/>
    </source>
</evidence>
<dbReference type="PROSITE" id="PS00086">
    <property type="entry name" value="CYTOCHROME_P450"/>
    <property type="match status" value="1"/>
</dbReference>
<evidence type="ECO:0000256" key="2">
    <source>
        <dbReference type="ARBA" id="ARBA00010617"/>
    </source>
</evidence>
<evidence type="ECO:0000256" key="5">
    <source>
        <dbReference type="ARBA" id="ARBA00023004"/>
    </source>
</evidence>
<keyword evidence="3 6" id="KW-0479">Metal-binding</keyword>
<organism evidence="7 8">
    <name type="scientific">Mycena sanguinolenta</name>
    <dbReference type="NCBI Taxonomy" id="230812"/>
    <lineage>
        <taxon>Eukaryota</taxon>
        <taxon>Fungi</taxon>
        <taxon>Dikarya</taxon>
        <taxon>Basidiomycota</taxon>
        <taxon>Agaricomycotina</taxon>
        <taxon>Agaricomycetes</taxon>
        <taxon>Agaricomycetidae</taxon>
        <taxon>Agaricales</taxon>
        <taxon>Marasmiineae</taxon>
        <taxon>Mycenaceae</taxon>
        <taxon>Mycena</taxon>
    </lineage>
</organism>
<keyword evidence="6" id="KW-0349">Heme</keyword>
<dbReference type="GO" id="GO:0016705">
    <property type="term" value="F:oxidoreductase activity, acting on paired donors, with incorporation or reduction of molecular oxygen"/>
    <property type="evidence" value="ECO:0007669"/>
    <property type="project" value="InterPro"/>
</dbReference>
<dbReference type="InterPro" id="IPR001128">
    <property type="entry name" value="Cyt_P450"/>
</dbReference>
<dbReference type="Pfam" id="PF00067">
    <property type="entry name" value="p450"/>
    <property type="match status" value="1"/>
</dbReference>
<dbReference type="Gene3D" id="1.10.630.10">
    <property type="entry name" value="Cytochrome P450"/>
    <property type="match status" value="1"/>
</dbReference>
<dbReference type="Proteomes" id="UP000623467">
    <property type="component" value="Unassembled WGS sequence"/>
</dbReference>
<keyword evidence="8" id="KW-1185">Reference proteome</keyword>
<dbReference type="SUPFAM" id="SSF48264">
    <property type="entry name" value="Cytochrome P450"/>
    <property type="match status" value="1"/>
</dbReference>
<evidence type="ECO:0008006" key="9">
    <source>
        <dbReference type="Google" id="ProtNLM"/>
    </source>
</evidence>
<keyword evidence="4 6" id="KW-0560">Oxidoreductase</keyword>
<dbReference type="GO" id="GO:0005506">
    <property type="term" value="F:iron ion binding"/>
    <property type="evidence" value="ECO:0007669"/>
    <property type="project" value="InterPro"/>
</dbReference>
<comment type="similarity">
    <text evidence="2 6">Belongs to the cytochrome P450 family.</text>
</comment>
<dbReference type="InterPro" id="IPR036396">
    <property type="entry name" value="Cyt_P450_sf"/>
</dbReference>